<sequence length="152" mass="15924">MKTLSPELAAVAAAAYPLLNPAELATKAMCDQIAAATAHIKTVPRELRMERGAEAVAAVASLADMEAVRAKFWHDAPLPARMVACMAAGIKKERAGDNLNTFNCLERGRVHVALQKLCIQLTQIQRCMTGGAMPAGRAAGALDHGAGIAGLH</sequence>
<organism evidence="1 2">
    <name type="scientific">Duganella fentianensis</name>
    <dbReference type="NCBI Taxonomy" id="2692177"/>
    <lineage>
        <taxon>Bacteria</taxon>
        <taxon>Pseudomonadati</taxon>
        <taxon>Pseudomonadota</taxon>
        <taxon>Betaproteobacteria</taxon>
        <taxon>Burkholderiales</taxon>
        <taxon>Oxalobacteraceae</taxon>
        <taxon>Telluria group</taxon>
        <taxon>Duganella</taxon>
    </lineage>
</organism>
<proteinExistence type="predicted"/>
<accession>A0A845HY34</accession>
<reference evidence="1" key="1">
    <citation type="submission" date="2019-12" db="EMBL/GenBank/DDBJ databases">
        <title>Novel species isolated from a subtropical stream in China.</title>
        <authorList>
            <person name="Lu H."/>
        </authorList>
    </citation>
    <scope>NUCLEOTIDE SEQUENCE [LARGE SCALE GENOMIC DNA]</scope>
    <source>
        <strain evidence="1">FT93W</strain>
    </source>
</reference>
<evidence type="ECO:0000313" key="1">
    <source>
        <dbReference type="EMBL" id="MYN45782.1"/>
    </source>
</evidence>
<protein>
    <submittedName>
        <fullName evidence="1">Uncharacterized protein</fullName>
    </submittedName>
</protein>
<dbReference type="RefSeq" id="WP_161035332.1">
    <property type="nucleotide sequence ID" value="NZ_WWCL01000002.1"/>
</dbReference>
<dbReference type="Proteomes" id="UP000444316">
    <property type="component" value="Unassembled WGS sequence"/>
</dbReference>
<comment type="caution">
    <text evidence="1">The sequence shown here is derived from an EMBL/GenBank/DDBJ whole genome shotgun (WGS) entry which is preliminary data.</text>
</comment>
<evidence type="ECO:0000313" key="2">
    <source>
        <dbReference type="Proteomes" id="UP000444316"/>
    </source>
</evidence>
<dbReference type="AlphaFoldDB" id="A0A845HY34"/>
<dbReference type="EMBL" id="WWCL01000002">
    <property type="protein sequence ID" value="MYN45782.1"/>
    <property type="molecule type" value="Genomic_DNA"/>
</dbReference>
<name>A0A845HY34_9BURK</name>
<gene>
    <name evidence="1" type="ORF">GTP23_12065</name>
</gene>
<keyword evidence="2" id="KW-1185">Reference proteome</keyword>